<keyword evidence="2" id="KW-1185">Reference proteome</keyword>
<dbReference type="GeneID" id="109543009"/>
<dbReference type="EnsemblMetazoa" id="XM_019912518.1">
    <property type="protein sequence ID" value="XP_019768077.1"/>
    <property type="gene ID" value="LOC109543009"/>
</dbReference>
<evidence type="ECO:0000313" key="1">
    <source>
        <dbReference type="EnsemblMetazoa" id="XP_019768077.1"/>
    </source>
</evidence>
<evidence type="ECO:0008006" key="3">
    <source>
        <dbReference type="Google" id="ProtNLM"/>
    </source>
</evidence>
<name>A0AAR5Q4D9_DENPD</name>
<dbReference type="Proteomes" id="UP000019118">
    <property type="component" value="Unassembled WGS sequence"/>
</dbReference>
<sequence length="1304" mass="147512">MSIDSPMVDGDQASALAYIFLLNPTALVQQELEDLLLFTHQTLNDASIKDILLLLDSIRLNHSVYVDKQHKVFVKDAWWCQLLVLSSLRHRSRGLLEEATGNLLPRKALELFRPHRKESLHLLRLLAHLPDLHWDESVAADVLAAIPLMSLAPLSGFKPRAEELAKRALPFASPSQISSLLTGLPVRGIPTSELARYIQTMDFQKTISRILEMFENNIENREASALYSVVLSRLKEGFKAWADLVWPQFFAKLQAMSCEGEFYQSLLKYWIPQTVAKYQLQFSRFVLSAPLQDTLKAHVLLEAKRKFLLPSYSKPDLLFLNRIFAHQDTRSLAFQIVCSHFKAAALPTAAELHFIGQHLDATCAILGPKEVGALRVILGHIANVLRSKKVLENDKDALNRFLLQTFFWARAELRGGRKELAAQVLAPLWNVLVTSEPTTNASKLSEQVDSEDFKSLLEKSLLVPDGSAEALSRLAASVVETPTIISSDVMFHLIDERSGALSIQATNSVKNVACFIASVNSKGTSNGNSLLQADLETRLMKLFNGEGQSVHEMFKAALLLEALNQLPICDGNAAFPEWLATVFFPAVAAQMQEERLSWEVKCEKAMEALYDNLCQYFLKNLQIWVVVDYAKLVEALAGVIENSSLRRSTTVSASLLKHAFLMGDRRSQMKFLSDPLAGRDQQEQWESFKTVFLHKTLLKLERASPVQNLTIRRNPESRLILHAICLSDSSRQKALLNTTLVRLLYLLDHKEAGDSAVAAAMHCMELLISDNQIYADTLSYAPAVILQCVAHFENRNWVVRNACMQLEKALIDRFLGVVTGPNSRSRSVIELFQLFPQLAMEFFKVLTRSPLTDSALAVLQFFCESQVKPQPLPIVIQASFQQLFQMLIKQRCDVYGVFAAKAFVSLCCIQHIPRIVQDIVEVLLGDLSRIRRRHVLRNFLVLLEELLDKYTLSGAKSGQHLQMWKSLRELRVFLEKLNLPQLFDCLLVKVQSFDSALGILQKNCLDFKDYKQRMWLNSYLPFLVLNSSNEALSRVVQRVLSQNPPEFLQEKLLSVLLHRVLNSSISQAKTSEIFNCLILHAVKLAGSTTHLLACYFRVLLTLSRSCNSTDDEVLQIMRQDYGREILQNPYKTFIFHLALLGVVKSEADEKFCEQASLVRVPDDDDLIEDASRMLIHLHRNSKTEFNVKGTLRMALRFLVLHERWHFVTAASRKRIPTALSALRVILDYDFLMGVFQSDQLAFEFVKETFIALQGDAQRKEAIGGGKTFYEKEVNGFVTQGSLSRAVFKFLRDFCKNRPDSDELG</sequence>
<accession>A0AAR5Q4D9</accession>
<reference evidence="1" key="2">
    <citation type="submission" date="2024-08" db="UniProtKB">
        <authorList>
            <consortium name="EnsemblMetazoa"/>
        </authorList>
    </citation>
    <scope>IDENTIFICATION</scope>
</reference>
<proteinExistence type="predicted"/>
<protein>
    <recommendedName>
        <fullName evidence="3">DUF2428 domain-containing protein</fullName>
    </recommendedName>
</protein>
<evidence type="ECO:0000313" key="2">
    <source>
        <dbReference type="Proteomes" id="UP000019118"/>
    </source>
</evidence>
<organism evidence="1 2">
    <name type="scientific">Dendroctonus ponderosae</name>
    <name type="common">Mountain pine beetle</name>
    <dbReference type="NCBI Taxonomy" id="77166"/>
    <lineage>
        <taxon>Eukaryota</taxon>
        <taxon>Metazoa</taxon>
        <taxon>Ecdysozoa</taxon>
        <taxon>Arthropoda</taxon>
        <taxon>Hexapoda</taxon>
        <taxon>Insecta</taxon>
        <taxon>Pterygota</taxon>
        <taxon>Neoptera</taxon>
        <taxon>Endopterygota</taxon>
        <taxon>Coleoptera</taxon>
        <taxon>Polyphaga</taxon>
        <taxon>Cucujiformia</taxon>
        <taxon>Curculionidae</taxon>
        <taxon>Scolytinae</taxon>
        <taxon>Dendroctonus</taxon>
    </lineage>
</organism>
<dbReference type="KEGG" id="dpa:109543009"/>
<reference evidence="2" key="1">
    <citation type="journal article" date="2013" name="Genome Biol.">
        <title>Draft genome of the mountain pine beetle, Dendroctonus ponderosae Hopkins, a major forest pest.</title>
        <authorList>
            <person name="Keeling C.I."/>
            <person name="Yuen M.M."/>
            <person name="Liao N.Y."/>
            <person name="Docking T.R."/>
            <person name="Chan S.K."/>
            <person name="Taylor G.A."/>
            <person name="Palmquist D.L."/>
            <person name="Jackman S.D."/>
            <person name="Nguyen A."/>
            <person name="Li M."/>
            <person name="Henderson H."/>
            <person name="Janes J.K."/>
            <person name="Zhao Y."/>
            <person name="Pandoh P."/>
            <person name="Moore R."/>
            <person name="Sperling F.A."/>
            <person name="Huber D.P."/>
            <person name="Birol I."/>
            <person name="Jones S.J."/>
            <person name="Bohlmann J."/>
        </authorList>
    </citation>
    <scope>NUCLEOTIDE SEQUENCE</scope>
</reference>